<keyword evidence="3" id="KW-1185">Reference proteome</keyword>
<keyword evidence="1" id="KW-0812">Transmembrane</keyword>
<dbReference type="RefSeq" id="WP_173973235.1">
    <property type="nucleotide sequence ID" value="NZ_CADCSU010000204.1"/>
</dbReference>
<dbReference type="EMBL" id="CADCSU010000204">
    <property type="protein sequence ID" value="CAA9203602.1"/>
    <property type="molecule type" value="Genomic_DNA"/>
</dbReference>
<proteinExistence type="predicted"/>
<accession>A0A6J4GXG6</accession>
<keyword evidence="1" id="KW-1133">Transmembrane helix</keyword>
<reference evidence="2 3" key="1">
    <citation type="submission" date="2020-02" db="EMBL/GenBank/DDBJ databases">
        <authorList>
            <person name="Criscuolo A."/>
        </authorList>
    </citation>
    <scope>NUCLEOTIDE SEQUENCE [LARGE SCALE GENOMIC DNA]</scope>
    <source>
        <strain evidence="2">CIP105534</strain>
    </source>
</reference>
<gene>
    <name evidence="2" type="ORF">FLA105534_04782</name>
</gene>
<evidence type="ECO:0000256" key="1">
    <source>
        <dbReference type="SAM" id="Phobius"/>
    </source>
</evidence>
<evidence type="ECO:0000313" key="2">
    <source>
        <dbReference type="EMBL" id="CAA9203602.1"/>
    </source>
</evidence>
<evidence type="ECO:0008006" key="4">
    <source>
        <dbReference type="Google" id="ProtNLM"/>
    </source>
</evidence>
<evidence type="ECO:0000313" key="3">
    <source>
        <dbReference type="Proteomes" id="UP000479938"/>
    </source>
</evidence>
<organism evidence="2 3">
    <name type="scientific">Flavobacterium bizetiae</name>
    <dbReference type="NCBI Taxonomy" id="2704140"/>
    <lineage>
        <taxon>Bacteria</taxon>
        <taxon>Pseudomonadati</taxon>
        <taxon>Bacteroidota</taxon>
        <taxon>Flavobacteriia</taxon>
        <taxon>Flavobacteriales</taxon>
        <taxon>Flavobacteriaceae</taxon>
        <taxon>Flavobacterium</taxon>
    </lineage>
</organism>
<protein>
    <recommendedName>
        <fullName evidence="4">DUF3592 domain-containing protein</fullName>
    </recommendedName>
</protein>
<keyword evidence="1" id="KW-0472">Membrane</keyword>
<feature type="transmembrane region" description="Helical" evidence="1">
    <location>
        <begin position="112"/>
        <end position="134"/>
    </location>
</feature>
<feature type="transmembrane region" description="Helical" evidence="1">
    <location>
        <begin position="6"/>
        <end position="24"/>
    </location>
</feature>
<sequence>MGGKILFHGFIFVVFLVLLTRIINNITYSKENNMGKGVIYDSDSYKRSGNSARIHTYNIVDKNGKKYEDGGDSDTIEYGFLIGDTVVFRKLHYGDPQSVRMLKRNGEQVRNYYGFVDYASVAIVILIILGYIFIPKILKK</sequence>
<dbReference type="Proteomes" id="UP000479938">
    <property type="component" value="Unassembled WGS sequence"/>
</dbReference>
<name>A0A6J4GXG6_9FLAO</name>
<dbReference type="AlphaFoldDB" id="A0A6J4GXG6"/>